<evidence type="ECO:0000256" key="4">
    <source>
        <dbReference type="SAM" id="MobiDB-lite"/>
    </source>
</evidence>
<dbReference type="InterPro" id="IPR000032">
    <property type="entry name" value="HPr-like"/>
</dbReference>
<dbReference type="PANTHER" id="PTHR33705">
    <property type="entry name" value="PHOSPHOCARRIER PROTEIN HPR"/>
    <property type="match status" value="1"/>
</dbReference>
<keyword evidence="3" id="KW-0598">Phosphotransferase system</keyword>
<evidence type="ECO:0000313" key="6">
    <source>
        <dbReference type="EMBL" id="SNR40204.1"/>
    </source>
</evidence>
<feature type="region of interest" description="Disordered" evidence="4">
    <location>
        <begin position="83"/>
        <end position="106"/>
    </location>
</feature>
<dbReference type="Proteomes" id="UP000198397">
    <property type="component" value="Unassembled WGS sequence"/>
</dbReference>
<dbReference type="CDD" id="cd00367">
    <property type="entry name" value="PTS-HPr_like"/>
    <property type="match status" value="1"/>
</dbReference>
<evidence type="ECO:0000256" key="1">
    <source>
        <dbReference type="ARBA" id="ARBA00004496"/>
    </source>
</evidence>
<dbReference type="InterPro" id="IPR035895">
    <property type="entry name" value="HPr-like_sf"/>
</dbReference>
<dbReference type="Gene3D" id="3.30.1340.10">
    <property type="entry name" value="HPr-like"/>
    <property type="match status" value="1"/>
</dbReference>
<dbReference type="AlphaFoldDB" id="A0A238W1H2"/>
<dbReference type="PROSITE" id="PS00369">
    <property type="entry name" value="PTS_HPR_HIS"/>
    <property type="match status" value="1"/>
</dbReference>
<dbReference type="Pfam" id="PF00381">
    <property type="entry name" value="PTS-HPr"/>
    <property type="match status" value="1"/>
</dbReference>
<organism evidence="6 7">
    <name type="scientific">Halorubrum vacuolatum</name>
    <name type="common">Natronobacterium vacuolatum</name>
    <dbReference type="NCBI Taxonomy" id="63740"/>
    <lineage>
        <taxon>Archaea</taxon>
        <taxon>Methanobacteriati</taxon>
        <taxon>Methanobacteriota</taxon>
        <taxon>Stenosarchaea group</taxon>
        <taxon>Halobacteria</taxon>
        <taxon>Halobacteriales</taxon>
        <taxon>Haloferacaceae</taxon>
        <taxon>Halorubrum</taxon>
    </lineage>
</organism>
<reference evidence="6 7" key="1">
    <citation type="submission" date="2017-06" db="EMBL/GenBank/DDBJ databases">
        <authorList>
            <person name="Kim H.J."/>
            <person name="Triplett B.A."/>
        </authorList>
    </citation>
    <scope>NUCLEOTIDE SEQUENCE [LARGE SCALE GENOMIC DNA]</scope>
    <source>
        <strain evidence="6 7">DSM 8800</strain>
    </source>
</reference>
<gene>
    <name evidence="6" type="ORF">SAMN06264855_10518</name>
</gene>
<dbReference type="NCBIfam" id="TIGR01003">
    <property type="entry name" value="PTS_HPr_family"/>
    <property type="match status" value="1"/>
</dbReference>
<dbReference type="OrthoDB" id="307063at2157"/>
<keyword evidence="7" id="KW-1185">Reference proteome</keyword>
<sequence>MERIVRVVPEAGLHARPASQVVRTANGFDAAVTLEAIDGDAPPASATSMLGVTGLNVKQGERVRVVAEGSDAEAALDAIESILTESVEDGDGDSESETDGDGADDT</sequence>
<dbReference type="PANTHER" id="PTHR33705:SF2">
    <property type="entry name" value="PHOSPHOCARRIER PROTEIN NPR"/>
    <property type="match status" value="1"/>
</dbReference>
<feature type="compositionally biased region" description="Acidic residues" evidence="4">
    <location>
        <begin position="86"/>
        <end position="106"/>
    </location>
</feature>
<proteinExistence type="predicted"/>
<dbReference type="PROSITE" id="PS51350">
    <property type="entry name" value="PTS_HPR_DOM"/>
    <property type="match status" value="1"/>
</dbReference>
<dbReference type="InterPro" id="IPR001020">
    <property type="entry name" value="PTS_HPr_His_P_site"/>
</dbReference>
<dbReference type="InterPro" id="IPR050399">
    <property type="entry name" value="HPr"/>
</dbReference>
<evidence type="ECO:0000313" key="7">
    <source>
        <dbReference type="Proteomes" id="UP000198397"/>
    </source>
</evidence>
<dbReference type="GO" id="GO:0009401">
    <property type="term" value="P:phosphoenolpyruvate-dependent sugar phosphotransferase system"/>
    <property type="evidence" value="ECO:0007669"/>
    <property type="project" value="UniProtKB-KW"/>
</dbReference>
<evidence type="ECO:0000259" key="5">
    <source>
        <dbReference type="PROSITE" id="PS51350"/>
    </source>
</evidence>
<dbReference type="GO" id="GO:0005737">
    <property type="term" value="C:cytoplasm"/>
    <property type="evidence" value="ECO:0007669"/>
    <property type="project" value="UniProtKB-SubCell"/>
</dbReference>
<feature type="domain" description="HPr" evidence="5">
    <location>
        <begin position="1"/>
        <end position="98"/>
    </location>
</feature>
<evidence type="ECO:0000256" key="3">
    <source>
        <dbReference type="ARBA" id="ARBA00022683"/>
    </source>
</evidence>
<dbReference type="PRINTS" id="PR00107">
    <property type="entry name" value="PHOSPHOCPHPR"/>
</dbReference>
<accession>A0A238W1H2</accession>
<evidence type="ECO:0000256" key="2">
    <source>
        <dbReference type="ARBA" id="ARBA00022490"/>
    </source>
</evidence>
<dbReference type="EMBL" id="FZNQ01000005">
    <property type="protein sequence ID" value="SNR40204.1"/>
    <property type="molecule type" value="Genomic_DNA"/>
</dbReference>
<keyword evidence="2" id="KW-0963">Cytoplasm</keyword>
<name>A0A238W1H2_HALVU</name>
<comment type="subcellular location">
    <subcellularLocation>
        <location evidence="1">Cytoplasm</location>
    </subcellularLocation>
</comment>
<dbReference type="SUPFAM" id="SSF55594">
    <property type="entry name" value="HPr-like"/>
    <property type="match status" value="1"/>
</dbReference>
<protein>
    <submittedName>
        <fullName evidence="6">Phosphocarrier protein HPr</fullName>
    </submittedName>
</protein>
<dbReference type="RefSeq" id="WP_089384299.1">
    <property type="nucleotide sequence ID" value="NZ_FZNQ01000005.1"/>
</dbReference>